<evidence type="ECO:0000256" key="1">
    <source>
        <dbReference type="SAM" id="Coils"/>
    </source>
</evidence>
<organism evidence="2">
    <name type="scientific">hydrothermal vent metagenome</name>
    <dbReference type="NCBI Taxonomy" id="652676"/>
    <lineage>
        <taxon>unclassified sequences</taxon>
        <taxon>metagenomes</taxon>
        <taxon>ecological metagenomes</taxon>
    </lineage>
</organism>
<keyword evidence="1" id="KW-0175">Coiled coil</keyword>
<sequence length="132" mass="14876">MTTIQVQTQLSLKTLLNSLRQLTPNELNEVSKQTALLRARRLAPNLPQKEAELLLKINQGIIPEGTRARCAALTKKSRQGNLTDEEQSELMTLVNQIELLNAKRIEYLAQLASLRKTTLSELMDDLELKPLS</sequence>
<reference evidence="2" key="1">
    <citation type="submission" date="2018-06" db="EMBL/GenBank/DDBJ databases">
        <authorList>
            <person name="Zhirakovskaya E."/>
        </authorList>
    </citation>
    <scope>NUCLEOTIDE SEQUENCE</scope>
</reference>
<evidence type="ECO:0000313" key="2">
    <source>
        <dbReference type="EMBL" id="VAW42952.1"/>
    </source>
</evidence>
<feature type="coiled-coil region" evidence="1">
    <location>
        <begin position="83"/>
        <end position="117"/>
    </location>
</feature>
<accession>A0A3B0VV41</accession>
<proteinExistence type="predicted"/>
<protein>
    <recommendedName>
        <fullName evidence="3">STAS/SEC14 domain-containing protein</fullName>
    </recommendedName>
</protein>
<evidence type="ECO:0008006" key="3">
    <source>
        <dbReference type="Google" id="ProtNLM"/>
    </source>
</evidence>
<dbReference type="AlphaFoldDB" id="A0A3B0VV41"/>
<dbReference type="EMBL" id="UOEU01000989">
    <property type="protein sequence ID" value="VAW42952.1"/>
    <property type="molecule type" value="Genomic_DNA"/>
</dbReference>
<gene>
    <name evidence="2" type="ORF">MNBD_CHLOROFLEXI01-2494</name>
</gene>
<name>A0A3B0VV41_9ZZZZ</name>